<proteinExistence type="predicted"/>
<name>A0A1Y4SYI2_9FIRM</name>
<dbReference type="Gene3D" id="3.40.50.10810">
    <property type="entry name" value="Tandem AAA-ATPase domain"/>
    <property type="match status" value="1"/>
</dbReference>
<evidence type="ECO:0000259" key="4">
    <source>
        <dbReference type="PROSITE" id="PS51192"/>
    </source>
</evidence>
<feature type="domain" description="Helicase ATP-binding" evidence="4">
    <location>
        <begin position="633"/>
        <end position="791"/>
    </location>
</feature>
<dbReference type="InterPro" id="IPR000330">
    <property type="entry name" value="SNF2_N"/>
</dbReference>
<dbReference type="GO" id="GO:0008270">
    <property type="term" value="F:zinc ion binding"/>
    <property type="evidence" value="ECO:0007669"/>
    <property type="project" value="UniProtKB-KW"/>
</dbReference>
<keyword evidence="2" id="KW-0479">Metal-binding</keyword>
<dbReference type="Pfam" id="PF00271">
    <property type="entry name" value="Helicase_C"/>
    <property type="match status" value="1"/>
</dbReference>
<dbReference type="InterPro" id="IPR027417">
    <property type="entry name" value="P-loop_NTPase"/>
</dbReference>
<dbReference type="Pfam" id="PF08455">
    <property type="entry name" value="SNF2_assoc"/>
    <property type="match status" value="1"/>
</dbReference>
<evidence type="ECO:0000259" key="3">
    <source>
        <dbReference type="PROSITE" id="PS50966"/>
    </source>
</evidence>
<evidence type="ECO:0000313" key="6">
    <source>
        <dbReference type="EMBL" id="OUQ34999.1"/>
    </source>
</evidence>
<dbReference type="PANTHER" id="PTHR10799">
    <property type="entry name" value="SNF2/RAD54 HELICASE FAMILY"/>
    <property type="match status" value="1"/>
</dbReference>
<dbReference type="InterPro" id="IPR007527">
    <property type="entry name" value="Znf_SWIM"/>
</dbReference>
<dbReference type="CDD" id="cd18793">
    <property type="entry name" value="SF2_C_SNF"/>
    <property type="match status" value="1"/>
</dbReference>
<dbReference type="Gene3D" id="3.40.50.300">
    <property type="entry name" value="P-loop containing nucleotide triphosphate hydrolases"/>
    <property type="match status" value="1"/>
</dbReference>
<dbReference type="SUPFAM" id="SSF52540">
    <property type="entry name" value="P-loop containing nucleoside triphosphate hydrolases"/>
    <property type="match status" value="2"/>
</dbReference>
<dbReference type="InterPro" id="IPR013663">
    <property type="entry name" value="Helicase_SWF/SNF/SWI_bac"/>
</dbReference>
<accession>A0A1Y4SYI2</accession>
<dbReference type="SMART" id="SM00490">
    <property type="entry name" value="HELICc"/>
    <property type="match status" value="1"/>
</dbReference>
<evidence type="ECO:0008006" key="8">
    <source>
        <dbReference type="Google" id="ProtNLM"/>
    </source>
</evidence>
<dbReference type="InterPro" id="IPR001650">
    <property type="entry name" value="Helicase_C-like"/>
</dbReference>
<protein>
    <recommendedName>
        <fullName evidence="8">SWF/SNF family helicase</fullName>
    </recommendedName>
</protein>
<dbReference type="GO" id="GO:0005524">
    <property type="term" value="F:ATP binding"/>
    <property type="evidence" value="ECO:0007669"/>
    <property type="project" value="InterPro"/>
</dbReference>
<dbReference type="PROSITE" id="PS50966">
    <property type="entry name" value="ZF_SWIM"/>
    <property type="match status" value="1"/>
</dbReference>
<dbReference type="RefSeq" id="WP_087357682.1">
    <property type="nucleotide sequence ID" value="NZ_NFLJ01000011.1"/>
</dbReference>
<dbReference type="SMART" id="SM00487">
    <property type="entry name" value="DEXDc"/>
    <property type="match status" value="1"/>
</dbReference>
<dbReference type="InterPro" id="IPR038718">
    <property type="entry name" value="SNF2-like_sf"/>
</dbReference>
<keyword evidence="2" id="KW-0862">Zinc</keyword>
<feature type="domain" description="Helicase C-terminal" evidence="5">
    <location>
        <begin position="914"/>
        <end position="1068"/>
    </location>
</feature>
<evidence type="ECO:0000256" key="2">
    <source>
        <dbReference type="PROSITE-ProRule" id="PRU00325"/>
    </source>
</evidence>
<dbReference type="PROSITE" id="PS51192">
    <property type="entry name" value="HELICASE_ATP_BIND_1"/>
    <property type="match status" value="1"/>
</dbReference>
<evidence type="ECO:0000256" key="1">
    <source>
        <dbReference type="ARBA" id="ARBA00022801"/>
    </source>
</evidence>
<evidence type="ECO:0000313" key="7">
    <source>
        <dbReference type="Proteomes" id="UP000195305"/>
    </source>
</evidence>
<evidence type="ECO:0000259" key="5">
    <source>
        <dbReference type="PROSITE" id="PS51194"/>
    </source>
</evidence>
<feature type="domain" description="SWIM-type" evidence="3">
    <location>
        <begin position="60"/>
        <end position="93"/>
    </location>
</feature>
<dbReference type="OrthoDB" id="9760715at2"/>
<keyword evidence="1" id="KW-0378">Hydrolase</keyword>
<gene>
    <name evidence="6" type="ORF">B5E75_04950</name>
</gene>
<dbReference type="InterPro" id="IPR014001">
    <property type="entry name" value="Helicase_ATP-bd"/>
</dbReference>
<dbReference type="Proteomes" id="UP000195305">
    <property type="component" value="Unassembled WGS sequence"/>
</dbReference>
<organism evidence="6 7">
    <name type="scientific">Massilimicrobiota timonensis</name>
    <dbReference type="NCBI Taxonomy" id="1776392"/>
    <lineage>
        <taxon>Bacteria</taxon>
        <taxon>Bacillati</taxon>
        <taxon>Bacillota</taxon>
        <taxon>Erysipelotrichia</taxon>
        <taxon>Erysipelotrichales</taxon>
        <taxon>Erysipelotrichaceae</taxon>
        <taxon>Massilimicrobiota</taxon>
    </lineage>
</organism>
<dbReference type="EMBL" id="NFLJ01000011">
    <property type="protein sequence ID" value="OUQ34999.1"/>
    <property type="molecule type" value="Genomic_DNA"/>
</dbReference>
<keyword evidence="7" id="KW-1185">Reference proteome</keyword>
<dbReference type="GO" id="GO:0016787">
    <property type="term" value="F:hydrolase activity"/>
    <property type="evidence" value="ECO:0007669"/>
    <property type="project" value="UniProtKB-KW"/>
</dbReference>
<dbReference type="Pfam" id="PF00176">
    <property type="entry name" value="SNF2-rel_dom"/>
    <property type="match status" value="1"/>
</dbReference>
<keyword evidence="2" id="KW-0863">Zinc-finger</keyword>
<comment type="caution">
    <text evidence="6">The sequence shown here is derived from an EMBL/GenBank/DDBJ whole genome shotgun (WGS) entry which is preliminary data.</text>
</comment>
<sequence>MKTEFNLLTLFSNRNNISIARSYDRYDNVLSIDMKQEDTLYYVQAMVKVRGEEFLCSFTFDSEYHLHEYQCECTWCTDDSPCAHIGAVLLKLNQLEIPSFPYHYINTEFEEEKKRQERRHQQQLQRALAIRALETNDLIKQNKEYYHNQVSSSISHEKYNLTAILNEDDDVLYLDYKIGNAKKYIIKDVDEFLEHIENKDQMKYGKYLQFVHTRESFTDEALKQIAFLERAKIAMNKVNPENYFFNFRSLLNFGRYVYIRSEFLDDFYDVYKELGLNHCLFKDIDYTIKASLVKEQEYYVLKIIDENQFYFGKQYIYFISTFKHQTTIQRIQMDLNEKSFDILLDLFENPMFIKEEDLHDFYKYIWAPMQNYFDLTCDFDFEQSSYTFIKIYGDINENEQIYFKVYYEDENQNHIHAFQNDTITTIDQDIVEAYLRQQCHQIDEKNGCVYFDSYDEKTYEFMHDGIEFLQQYSEIYISEALKKMGRPVHYQIQVGVKVDHDLLSLNMESAQIPQMEIAEVLSKYRRKKKFHRLKNGELLYLESPDLEELSNLMDEYHIQANDIQNGSLTLNKNRVFALDNDVTELQHIQIERDASFQKLIQQFHQHTQHLYPLTSYYNQLLRDYQKEGYQWLRTLYELGFNGILADDMGLGKTLQVIALLDQLETNKPSLVVCPSSLIYNWEDEVHKFSKSLPVTCIVSDAKTRETMIHAIHGKHLYVTSYDYMRRDVELYDSIEFEYVILDESQYIKNQKTKNAISVKQLHALHKLALSGTPIENSLAELWSVFDFLMPQYLYNYHYFQKTFETDIVKNQNQKKIQQLQKMVSPFILRRNKKDVLLELPDKIEKTQLIPFTQQESELYFANLAQINTQLQEIFQMEKIDKIAILAMLTKLRQICCEPRMIYENINQSSSKMKACMDLICNYKANHQQVLLFSSFTKVFDLMEEELKLNGIRYFILTGETSKEKRRELVRRFQEGEADVFLISLKAGGTGLNLTAAQAVIHFDPWWNLSAQNQATDRAYRIGQHNNVMVHQLIMKESIEEKIQVLQAKKKELADMFVENSEGNISSLSTEDLKELLAM</sequence>
<dbReference type="InterPro" id="IPR049730">
    <property type="entry name" value="SNF2/RAD54-like_C"/>
</dbReference>
<dbReference type="PROSITE" id="PS51194">
    <property type="entry name" value="HELICASE_CTER"/>
    <property type="match status" value="1"/>
</dbReference>
<reference evidence="6 7" key="1">
    <citation type="journal article" date="2018" name="BMC Genomics">
        <title>Whole genome sequencing and function prediction of 133 gut anaerobes isolated from chicken caecum in pure cultures.</title>
        <authorList>
            <person name="Medvecky M."/>
            <person name="Cejkova D."/>
            <person name="Polansky O."/>
            <person name="Karasova D."/>
            <person name="Kubasova T."/>
            <person name="Cizek A."/>
            <person name="Rychlik I."/>
        </authorList>
    </citation>
    <scope>NUCLEOTIDE SEQUENCE [LARGE SCALE GENOMIC DNA]</scope>
    <source>
        <strain evidence="6 7">An13</strain>
    </source>
</reference>
<dbReference type="AlphaFoldDB" id="A0A1Y4SYI2"/>